<dbReference type="Gene3D" id="2.10.70.10">
    <property type="entry name" value="Complement Module, domain 1"/>
    <property type="match status" value="1"/>
</dbReference>
<dbReference type="OrthoDB" id="5989013at2759"/>
<dbReference type="InterPro" id="IPR000436">
    <property type="entry name" value="Sushi_SCR_CCP_dom"/>
</dbReference>
<dbReference type="AlphaFoldDB" id="A0A7D9JG83"/>
<comment type="caution">
    <text evidence="2">The sequence shown here is derived from an EMBL/GenBank/DDBJ whole genome shotgun (WGS) entry which is preliminary data.</text>
</comment>
<keyword evidence="3" id="KW-1185">Reference proteome</keyword>
<dbReference type="PROSITE" id="PS50923">
    <property type="entry name" value="SUSHI"/>
    <property type="match status" value="1"/>
</dbReference>
<dbReference type="SUPFAM" id="SSF57535">
    <property type="entry name" value="Complement control module/SCR domain"/>
    <property type="match status" value="1"/>
</dbReference>
<sequence>MDPRSVKMLLSLLCLAFAAHLIQGASQCMRTNSDPSRHCTDECIVHTGCSNARKKCLCDGNCGYSCTYPRIRCSKPKRIRNGRNIFKSYRFNDTQRVVCNAGFRLTGSAVRTCRGNGYWDGKRARCSKLLIVQWKLFITEKSFQHSPF</sequence>
<accession>A0A7D9JG83</accession>
<protein>
    <submittedName>
        <fullName evidence="2">Uncharacterized protein</fullName>
    </submittedName>
</protein>
<gene>
    <name evidence="2" type="ORF">PACLA_8A025253</name>
</gene>
<dbReference type="CDD" id="cd00033">
    <property type="entry name" value="CCP"/>
    <property type="match status" value="1"/>
</dbReference>
<keyword evidence="1" id="KW-1015">Disulfide bond</keyword>
<keyword evidence="1" id="KW-0768">Sushi</keyword>
<dbReference type="EMBL" id="CACRXK020015639">
    <property type="protein sequence ID" value="CAB4028668.1"/>
    <property type="molecule type" value="Genomic_DNA"/>
</dbReference>
<dbReference type="Proteomes" id="UP001152795">
    <property type="component" value="Unassembled WGS sequence"/>
</dbReference>
<evidence type="ECO:0000313" key="3">
    <source>
        <dbReference type="Proteomes" id="UP001152795"/>
    </source>
</evidence>
<dbReference type="SMART" id="SM00032">
    <property type="entry name" value="CCP"/>
    <property type="match status" value="1"/>
</dbReference>
<feature type="disulfide bond" evidence="1">
    <location>
        <begin position="99"/>
        <end position="126"/>
    </location>
</feature>
<name>A0A7D9JG83_PARCT</name>
<comment type="caution">
    <text evidence="1">Lacks conserved residue(s) required for the propagation of feature annotation.</text>
</comment>
<evidence type="ECO:0000256" key="1">
    <source>
        <dbReference type="PROSITE-ProRule" id="PRU00302"/>
    </source>
</evidence>
<dbReference type="InterPro" id="IPR035976">
    <property type="entry name" value="Sushi/SCR/CCP_sf"/>
</dbReference>
<proteinExistence type="predicted"/>
<organism evidence="2 3">
    <name type="scientific">Paramuricea clavata</name>
    <name type="common">Red gorgonian</name>
    <name type="synonym">Violescent sea-whip</name>
    <dbReference type="NCBI Taxonomy" id="317549"/>
    <lineage>
        <taxon>Eukaryota</taxon>
        <taxon>Metazoa</taxon>
        <taxon>Cnidaria</taxon>
        <taxon>Anthozoa</taxon>
        <taxon>Octocorallia</taxon>
        <taxon>Malacalcyonacea</taxon>
        <taxon>Plexauridae</taxon>
        <taxon>Paramuricea</taxon>
    </lineage>
</organism>
<reference evidence="2" key="1">
    <citation type="submission" date="2020-04" db="EMBL/GenBank/DDBJ databases">
        <authorList>
            <person name="Alioto T."/>
            <person name="Alioto T."/>
            <person name="Gomez Garrido J."/>
        </authorList>
    </citation>
    <scope>NUCLEOTIDE SEQUENCE</scope>
    <source>
        <strain evidence="2">A484AB</strain>
    </source>
</reference>
<evidence type="ECO:0000313" key="2">
    <source>
        <dbReference type="EMBL" id="CAB4028668.1"/>
    </source>
</evidence>
<dbReference type="Pfam" id="PF00084">
    <property type="entry name" value="Sushi"/>
    <property type="match status" value="1"/>
</dbReference>